<dbReference type="Proteomes" id="UP000724672">
    <property type="component" value="Unassembled WGS sequence"/>
</dbReference>
<feature type="domain" description="AAA+ ATPase" evidence="2">
    <location>
        <begin position="326"/>
        <end position="520"/>
    </location>
</feature>
<reference evidence="3" key="1">
    <citation type="submission" date="2019-12" db="EMBL/GenBank/DDBJ databases">
        <title>Clostridiaceae gen. nov. sp. nov., isolated from sediment in Xinjiang, China.</title>
        <authorList>
            <person name="Zhang R."/>
        </authorList>
    </citation>
    <scope>NUCLEOTIDE SEQUENCE</scope>
    <source>
        <strain evidence="3">D2Q-11</strain>
    </source>
</reference>
<dbReference type="PIRSF" id="PIRSF001327">
    <property type="entry name" value="Arsenical_pump-driving_ATPase"/>
    <property type="match status" value="1"/>
</dbReference>
<dbReference type="PANTHER" id="PTHR10803">
    <property type="entry name" value="ARSENICAL PUMP-DRIVING ATPASE ARSENITE-TRANSLOCATING ATPASE"/>
    <property type="match status" value="1"/>
</dbReference>
<keyword evidence="4" id="KW-1185">Reference proteome</keyword>
<dbReference type="FunFam" id="3.40.50.300:FF:002241">
    <property type="entry name" value="Arsenical pump-driving ATPase"/>
    <property type="match status" value="1"/>
</dbReference>
<dbReference type="Pfam" id="PF02374">
    <property type="entry name" value="ArsA_ATPase"/>
    <property type="match status" value="3"/>
</dbReference>
<dbReference type="InterPro" id="IPR025723">
    <property type="entry name" value="ArsA/GET3_ATPase-like"/>
</dbReference>
<accession>A0A942Z9C8</accession>
<name>A0A942Z9C8_9FIRM</name>
<comment type="caution">
    <text evidence="3">The sequence shown here is derived from an EMBL/GenBank/DDBJ whole genome shotgun (WGS) entry which is preliminary data.</text>
</comment>
<dbReference type="InterPro" id="IPR003593">
    <property type="entry name" value="AAA+_ATPase"/>
</dbReference>
<proteinExistence type="inferred from homology"/>
<dbReference type="RefSeq" id="WP_203366907.1">
    <property type="nucleotide sequence ID" value="NZ_WSFT01000039.1"/>
</dbReference>
<dbReference type="GO" id="GO:0016887">
    <property type="term" value="F:ATP hydrolysis activity"/>
    <property type="evidence" value="ECO:0007669"/>
    <property type="project" value="InterPro"/>
</dbReference>
<evidence type="ECO:0000313" key="4">
    <source>
        <dbReference type="Proteomes" id="UP000724672"/>
    </source>
</evidence>
<dbReference type="SMART" id="SM00382">
    <property type="entry name" value="AAA"/>
    <property type="match status" value="2"/>
</dbReference>
<dbReference type="CDD" id="cd02035">
    <property type="entry name" value="ArsA"/>
    <property type="match status" value="2"/>
</dbReference>
<dbReference type="InterPro" id="IPR027417">
    <property type="entry name" value="P-loop_NTPase"/>
</dbReference>
<protein>
    <submittedName>
        <fullName evidence="3">Arsenical pump-driving ATPase</fullName>
    </submittedName>
</protein>
<feature type="domain" description="AAA+ ATPase" evidence="2">
    <location>
        <begin position="13"/>
        <end position="244"/>
    </location>
</feature>
<dbReference type="NCBIfam" id="TIGR00345">
    <property type="entry name" value="GET3_arsA_TRC40"/>
    <property type="match status" value="1"/>
</dbReference>
<evidence type="ECO:0000259" key="2">
    <source>
        <dbReference type="SMART" id="SM00382"/>
    </source>
</evidence>
<evidence type="ECO:0000313" key="3">
    <source>
        <dbReference type="EMBL" id="MBS4538989.1"/>
    </source>
</evidence>
<dbReference type="FunFam" id="3.40.50.300:FF:002242">
    <property type="entry name" value="Arsenical pump-driving ATPase"/>
    <property type="match status" value="1"/>
</dbReference>
<sequence>MLLKSFNISKLNLTKYIFFTGKGGVGKTSTACATAVNLADEGKKIMLVSTDPASNLQDVFNTELNNKGVSIKEVPNLVVANFDPEEAAFEYKESVIGPYRGKLPEAVLNNMEEQLSGSCTVEIAAFNEFSNFITNEKVAKEYDHIIFDTAPTGHTLRMLQLPSAWTNFIDESTHGASCLGQLSGLEDKKGIYKNAVDNLADEKKTTLILVSRPELSPLKEAERASNELKEIGVKNQILIINGILDSYDDDLSKSICEKQQRALKNMPETFELIQKFKIPLRPYNITGLENVRSFLKYNNIKYSNEKLETEKIHKLNDVIEDLYSSDKKVIFTMGKGGVGKTTIASAIALGLAKKGKKVHLTTTDPAAHLKFVLEEGNNITLSSIDEKEELEKYREDVLSEAKGTMSDEDIEYIEEDLRSPCTQEIAVFRAFAEIVEKSEDEIVVIDTAPTGHTLLLLDSTQSYHKEIERFQGDVPESVKKLLPKLRNEKETEVIIVALAEATPVHEAIRLEKDLDRAGIHSKWWVINSSFYTTNTTNTILKVKASNEIQWINEVNEISNGNFSVIEWIPEEVKGEILSKLLD</sequence>
<dbReference type="Gene3D" id="3.40.50.300">
    <property type="entry name" value="P-loop containing nucleotide triphosphate hydrolases"/>
    <property type="match status" value="2"/>
</dbReference>
<comment type="similarity">
    <text evidence="1">Belongs to the arsA ATPase family.</text>
</comment>
<dbReference type="SUPFAM" id="SSF52540">
    <property type="entry name" value="P-loop containing nucleoside triphosphate hydrolases"/>
    <property type="match status" value="2"/>
</dbReference>
<dbReference type="AlphaFoldDB" id="A0A942Z9C8"/>
<dbReference type="EMBL" id="WSFT01000039">
    <property type="protein sequence ID" value="MBS4538989.1"/>
    <property type="molecule type" value="Genomic_DNA"/>
</dbReference>
<organism evidence="3 4">
    <name type="scientific">Anaeromonas frigoriresistens</name>
    <dbReference type="NCBI Taxonomy" id="2683708"/>
    <lineage>
        <taxon>Bacteria</taxon>
        <taxon>Bacillati</taxon>
        <taxon>Bacillota</taxon>
        <taxon>Tissierellia</taxon>
        <taxon>Tissierellales</taxon>
        <taxon>Thermohalobacteraceae</taxon>
        <taxon>Anaeromonas</taxon>
    </lineage>
</organism>
<gene>
    <name evidence="3" type="primary">arsA</name>
    <name evidence="3" type="ORF">GOQ27_10980</name>
</gene>
<dbReference type="GO" id="GO:0005524">
    <property type="term" value="F:ATP binding"/>
    <property type="evidence" value="ECO:0007669"/>
    <property type="project" value="InterPro"/>
</dbReference>
<dbReference type="PANTHER" id="PTHR10803:SF3">
    <property type="entry name" value="ATPASE GET3"/>
    <property type="match status" value="1"/>
</dbReference>
<dbReference type="NCBIfam" id="TIGR04291">
    <property type="entry name" value="arsen_driv_ArsA"/>
    <property type="match status" value="1"/>
</dbReference>
<evidence type="ECO:0000256" key="1">
    <source>
        <dbReference type="ARBA" id="ARBA00011040"/>
    </source>
</evidence>
<dbReference type="InterPro" id="IPR027541">
    <property type="entry name" value="Ars_ATPase"/>
</dbReference>
<dbReference type="GO" id="GO:0015446">
    <property type="term" value="F:ATPase-coupled arsenite transmembrane transporter activity"/>
    <property type="evidence" value="ECO:0007669"/>
    <property type="project" value="InterPro"/>
</dbReference>
<dbReference type="InterPro" id="IPR016300">
    <property type="entry name" value="ATPase_ArsA/GET3"/>
</dbReference>